<organism evidence="3 4">
    <name type="scientific">Mortierella alpina</name>
    <name type="common">Oleaginous fungus</name>
    <name type="synonym">Mortierella renispora</name>
    <dbReference type="NCBI Taxonomy" id="64518"/>
    <lineage>
        <taxon>Eukaryota</taxon>
        <taxon>Fungi</taxon>
        <taxon>Fungi incertae sedis</taxon>
        <taxon>Mucoromycota</taxon>
        <taxon>Mortierellomycotina</taxon>
        <taxon>Mortierellomycetes</taxon>
        <taxon>Mortierellales</taxon>
        <taxon>Mortierellaceae</taxon>
        <taxon>Mortierella</taxon>
    </lineage>
</organism>
<dbReference type="EMBL" id="JAAAHY010000013">
    <property type="protein sequence ID" value="KAF9968622.1"/>
    <property type="molecule type" value="Genomic_DNA"/>
</dbReference>
<feature type="transmembrane region" description="Helical" evidence="2">
    <location>
        <begin position="87"/>
        <end position="106"/>
    </location>
</feature>
<dbReference type="Proteomes" id="UP000738359">
    <property type="component" value="Unassembled WGS sequence"/>
</dbReference>
<keyword evidence="2" id="KW-0472">Membrane</keyword>
<evidence type="ECO:0000256" key="2">
    <source>
        <dbReference type="SAM" id="Phobius"/>
    </source>
</evidence>
<comment type="caution">
    <text evidence="3">The sequence shown here is derived from an EMBL/GenBank/DDBJ whole genome shotgun (WGS) entry which is preliminary data.</text>
</comment>
<gene>
    <name evidence="3" type="ORF">BGZ70_001358</name>
</gene>
<evidence type="ECO:0000313" key="3">
    <source>
        <dbReference type="EMBL" id="KAF9968622.1"/>
    </source>
</evidence>
<sequence length="278" mass="32067">MSMLLWKQIRLPNRLWSLHTLCRVLFSTVLMAFALFCPIIELRLTLEQNQGGAIYFCQIRPLPNEGSLPLLQDHWAQNCAVLRARSILTFLWVFLILVEICIAYRAKEFQSRESSHYKHGQHWSKARTNRLIKASMESSSEVWSSEEIVRGHDDDRAEVDMDGSNDSDYGYGDDYEEMSTQYDLSQQRSSLQEHRYSYPPPEYHYAYRVEVLEPALPPFVYNPFMAQSDCSFAGLNMADSVTTASSITISSVDSMESRFGPDSDQNSELARPWHRGRL</sequence>
<proteinExistence type="predicted"/>
<feature type="transmembrane region" description="Helical" evidence="2">
    <location>
        <begin position="21"/>
        <end position="41"/>
    </location>
</feature>
<name>A0A9P6M772_MORAP</name>
<protein>
    <submittedName>
        <fullName evidence="3">Uncharacterized protein</fullName>
    </submittedName>
</protein>
<accession>A0A9P6M772</accession>
<feature type="region of interest" description="Disordered" evidence="1">
    <location>
        <begin position="254"/>
        <end position="278"/>
    </location>
</feature>
<keyword evidence="2" id="KW-0812">Transmembrane</keyword>
<keyword evidence="4" id="KW-1185">Reference proteome</keyword>
<dbReference type="OrthoDB" id="2425382at2759"/>
<evidence type="ECO:0000313" key="4">
    <source>
        <dbReference type="Proteomes" id="UP000738359"/>
    </source>
</evidence>
<reference evidence="3" key="1">
    <citation type="journal article" date="2020" name="Fungal Divers.">
        <title>Resolving the Mortierellaceae phylogeny through synthesis of multi-gene phylogenetics and phylogenomics.</title>
        <authorList>
            <person name="Vandepol N."/>
            <person name="Liber J."/>
            <person name="Desiro A."/>
            <person name="Na H."/>
            <person name="Kennedy M."/>
            <person name="Barry K."/>
            <person name="Grigoriev I.V."/>
            <person name="Miller A.N."/>
            <person name="O'Donnell K."/>
            <person name="Stajich J.E."/>
            <person name="Bonito G."/>
        </authorList>
    </citation>
    <scope>NUCLEOTIDE SEQUENCE</scope>
    <source>
        <strain evidence="3">CK1249</strain>
    </source>
</reference>
<keyword evidence="2" id="KW-1133">Transmembrane helix</keyword>
<evidence type="ECO:0000256" key="1">
    <source>
        <dbReference type="SAM" id="MobiDB-lite"/>
    </source>
</evidence>
<dbReference type="AlphaFoldDB" id="A0A9P6M772"/>